<keyword evidence="4" id="KW-1185">Reference proteome</keyword>
<dbReference type="RefSeq" id="WP_173658032.1">
    <property type="nucleotide sequence ID" value="NZ_JAOUSE010000031.1"/>
</dbReference>
<reference evidence="3 4" key="1">
    <citation type="submission" date="2022-10" db="EMBL/GenBank/DDBJ databases">
        <title>Description of Fervidibacillus gen. nov. in the family Fervidibacillaceae fam. nov. with two species, Fervidibacillus albus sp. nov., and Fervidibacillus halotolerans sp. nov., isolated from tidal flat sediments.</title>
        <authorList>
            <person name="Kwon K.K."/>
            <person name="Yang S.-H."/>
        </authorList>
    </citation>
    <scope>NUCLEOTIDE SEQUENCE [LARGE SCALE GENOMIC DNA]</scope>
    <source>
        <strain evidence="3 4">DSM 23332</strain>
    </source>
</reference>
<sequence>MSKERILITGANGFTGQHACSHFLNNGYEVIALKRNQQHTDQLSQDQVQSILCDLTDEEAIANVIKETKPDYILHAAGKNDVMESWQNPSMYLKANVMATIHLLEGVRKYKSDTRVLVVGSALEYNPTQRPNHPYGLTKTFQSLISKSWQTLFNLSIIIAKPTNLIGAGPSRGFCSLLAERIVKLEKYNIYEPLQVYHPNQVRDFLDIRDCLKAYEILLKKGDIGEVYPIGTGNFHSLKEVINQYQLLTNVPVPVEIMDQNHKLANKNGHSVYEHGLDLSKIRKLNWNPSIPFSSSLNSILSYYRQKL</sequence>
<dbReference type="InterPro" id="IPR036291">
    <property type="entry name" value="NAD(P)-bd_dom_sf"/>
</dbReference>
<dbReference type="Proteomes" id="UP001208656">
    <property type="component" value="Unassembled WGS sequence"/>
</dbReference>
<dbReference type="PANTHER" id="PTHR43000">
    <property type="entry name" value="DTDP-D-GLUCOSE 4,6-DEHYDRATASE-RELATED"/>
    <property type="match status" value="1"/>
</dbReference>
<dbReference type="Gene3D" id="3.90.25.10">
    <property type="entry name" value="UDP-galactose 4-epimerase, domain 1"/>
    <property type="match status" value="1"/>
</dbReference>
<gene>
    <name evidence="3" type="ORF">OEV82_10350</name>
</gene>
<comment type="similarity">
    <text evidence="1">Belongs to the NAD(P)-dependent epimerase/dehydratase family.</text>
</comment>
<dbReference type="Gene3D" id="3.40.50.720">
    <property type="entry name" value="NAD(P)-binding Rossmann-like Domain"/>
    <property type="match status" value="1"/>
</dbReference>
<evidence type="ECO:0000313" key="4">
    <source>
        <dbReference type="Proteomes" id="UP001208656"/>
    </source>
</evidence>
<evidence type="ECO:0000256" key="1">
    <source>
        <dbReference type="ARBA" id="ARBA00007637"/>
    </source>
</evidence>
<dbReference type="SUPFAM" id="SSF51735">
    <property type="entry name" value="NAD(P)-binding Rossmann-fold domains"/>
    <property type="match status" value="1"/>
</dbReference>
<organism evidence="3 4">
    <name type="scientific">Pallidibacillus thermolactis</name>
    <dbReference type="NCBI Taxonomy" id="251051"/>
    <lineage>
        <taxon>Bacteria</taxon>
        <taxon>Bacillati</taxon>
        <taxon>Bacillota</taxon>
        <taxon>Bacilli</taxon>
        <taxon>Bacillales</taxon>
        <taxon>Bacillaceae</taxon>
        <taxon>Pallidibacillus</taxon>
    </lineage>
</organism>
<accession>A0ABT2WH89</accession>
<dbReference type="Pfam" id="PF01370">
    <property type="entry name" value="Epimerase"/>
    <property type="match status" value="1"/>
</dbReference>
<name>A0ABT2WH89_9BACI</name>
<evidence type="ECO:0000259" key="2">
    <source>
        <dbReference type="Pfam" id="PF01370"/>
    </source>
</evidence>
<feature type="domain" description="NAD-dependent epimerase/dehydratase" evidence="2">
    <location>
        <begin position="6"/>
        <end position="231"/>
    </location>
</feature>
<comment type="caution">
    <text evidence="3">The sequence shown here is derived from an EMBL/GenBank/DDBJ whole genome shotgun (WGS) entry which is preliminary data.</text>
</comment>
<proteinExistence type="inferred from homology"/>
<dbReference type="InterPro" id="IPR001509">
    <property type="entry name" value="Epimerase_deHydtase"/>
</dbReference>
<evidence type="ECO:0000313" key="3">
    <source>
        <dbReference type="EMBL" id="MCU9594836.1"/>
    </source>
</evidence>
<dbReference type="EMBL" id="JAOUSE010000031">
    <property type="protein sequence ID" value="MCU9594836.1"/>
    <property type="molecule type" value="Genomic_DNA"/>
</dbReference>
<protein>
    <submittedName>
        <fullName evidence="3">SDR family NAD(P)-dependent oxidoreductase</fullName>
    </submittedName>
</protein>